<dbReference type="OrthoDB" id="1466062at2"/>
<dbReference type="RefSeq" id="WP_116760249.1">
    <property type="nucleotide sequence ID" value="NZ_QCZH01000001.1"/>
</dbReference>
<gene>
    <name evidence="1" type="ORF">DB891_02610</name>
</gene>
<organism evidence="1 2">
    <name type="scientific">Flavobacterium laiguense</name>
    <dbReference type="NCBI Taxonomy" id="2169409"/>
    <lineage>
        <taxon>Bacteria</taxon>
        <taxon>Pseudomonadati</taxon>
        <taxon>Bacteroidota</taxon>
        <taxon>Flavobacteriia</taxon>
        <taxon>Flavobacteriales</taxon>
        <taxon>Flavobacteriaceae</taxon>
        <taxon>Flavobacterium</taxon>
    </lineage>
</organism>
<sequence length="552" mass="60716">MLKNSFFKTIPFLLFTVLFNSCDKEYNVIGADLIGDSSFDLAKSESAVVAYNQKIDIIQSDNLAINALGSYHNPSFGATTANFVTQLNLAAVNPTIDATAKIKSVVLTIPYFYDKAQTVNNSDGSHVYVLDSIYGDVKTKMKLSIYRSGYFMRDLDPAEQFLKPQKYYTDQNADFDQVKIGTSTGTPLNNDPNKAQNTEFFFDPAEYSVETTSASGVKTTTLKPPAMHLNLENKYFQDNILNAPAGSLSSNVAFKEHFRGLYFNVENSGSNPGVLNMIDFKKGNITITYEETVVTNGVSTQVEKTLVLNMTGSSADPIRTASFLTQSNTNADYVNATNPDNVNKTEGDANLYLKGGEGSMAILSLFNGPDILGADGVTQVPNGVPDELDVMRANKYLINEANLVFHVNSEQMKTSPMPQRIYLYDFTNSQPILDYGDGSTSLNTKYSKYVYGGILAKATVKNGGGYYYKFRITNHVRNLIKNTDSKNVKLGVVVTEDINTYVFSDLKTPNAFLEKAPKASVMNPLGVIVYGTGSTVPDAKKLKMEIYYTKPN</sequence>
<dbReference type="InterPro" id="IPR025366">
    <property type="entry name" value="DUF4270"/>
</dbReference>
<dbReference type="EMBL" id="QCZH01000001">
    <property type="protein sequence ID" value="PWA11714.1"/>
    <property type="molecule type" value="Genomic_DNA"/>
</dbReference>
<accession>A0A2U1K3F8</accession>
<comment type="caution">
    <text evidence="1">The sequence shown here is derived from an EMBL/GenBank/DDBJ whole genome shotgun (WGS) entry which is preliminary data.</text>
</comment>
<dbReference type="Pfam" id="PF14092">
    <property type="entry name" value="DUF4270"/>
    <property type="match status" value="1"/>
</dbReference>
<keyword evidence="2" id="KW-1185">Reference proteome</keyword>
<name>A0A2U1K3F8_9FLAO</name>
<reference evidence="1 2" key="1">
    <citation type="submission" date="2018-04" db="EMBL/GenBank/DDBJ databases">
        <title>Flavobacterium sp. nov., isolated from glacier ice.</title>
        <authorList>
            <person name="Liu Q."/>
            <person name="Xin Y.-H."/>
        </authorList>
    </citation>
    <scope>NUCLEOTIDE SEQUENCE [LARGE SCALE GENOMIC DNA]</scope>
    <source>
        <strain evidence="1 2">LB2P30</strain>
    </source>
</reference>
<dbReference type="AlphaFoldDB" id="A0A2U1K3F8"/>
<dbReference type="Proteomes" id="UP000245618">
    <property type="component" value="Unassembled WGS sequence"/>
</dbReference>
<evidence type="ECO:0000313" key="2">
    <source>
        <dbReference type="Proteomes" id="UP000245618"/>
    </source>
</evidence>
<evidence type="ECO:0000313" key="1">
    <source>
        <dbReference type="EMBL" id="PWA11714.1"/>
    </source>
</evidence>
<protein>
    <submittedName>
        <fullName evidence="1">DUF4270 domain-containing protein</fullName>
    </submittedName>
</protein>
<proteinExistence type="predicted"/>